<dbReference type="SMART" id="SM00382">
    <property type="entry name" value="AAA"/>
    <property type="match status" value="1"/>
</dbReference>
<feature type="domain" description="RecA family profile 1" evidence="8">
    <location>
        <begin position="1"/>
        <end position="163"/>
    </location>
</feature>
<comment type="function">
    <text evidence="6 7">Involved in DNA repair and in homologous recombination. May regulate the cleavage reactions of the branch-structured DNA. Has a very weak ATPase activity that is not stimulated by DNA. Binds DNA but does not promote DNA strands exchange.</text>
</comment>
<dbReference type="PANTHER" id="PTHR22942">
    <property type="entry name" value="RECA/RAD51/RADA DNA STRAND-PAIRING FAMILY MEMBER"/>
    <property type="match status" value="1"/>
</dbReference>
<dbReference type="InterPro" id="IPR027417">
    <property type="entry name" value="P-loop_NTPase"/>
</dbReference>
<comment type="similarity">
    <text evidence="1 7">Belongs to the eukaryotic RecA-like protein family. RadB subfamily.</text>
</comment>
<dbReference type="AlphaFoldDB" id="A0A915WSY8"/>
<keyword evidence="3 7" id="KW-0547">Nucleotide-binding</keyword>
<dbReference type="InterPro" id="IPR003593">
    <property type="entry name" value="AAA+_ATPase"/>
</dbReference>
<keyword evidence="7" id="KW-0233">DNA recombination</keyword>
<dbReference type="InterPro" id="IPR013632">
    <property type="entry name" value="Rad51_C"/>
</dbReference>
<dbReference type="Pfam" id="PF08423">
    <property type="entry name" value="Rad51"/>
    <property type="match status" value="1"/>
</dbReference>
<evidence type="ECO:0000256" key="3">
    <source>
        <dbReference type="ARBA" id="ARBA00022741"/>
    </source>
</evidence>
<protein>
    <recommendedName>
        <fullName evidence="2 7">DNA repair and recombination protein RadB</fullName>
    </recommendedName>
</protein>
<dbReference type="InterPro" id="IPR020588">
    <property type="entry name" value="RecA_ATP-bd"/>
</dbReference>
<evidence type="ECO:0000256" key="1">
    <source>
        <dbReference type="ARBA" id="ARBA00006876"/>
    </source>
</evidence>
<accession>A0A915WSY8</accession>
<gene>
    <name evidence="7" type="primary">radB</name>
    <name evidence="9" type="ORF">MJ1_0519</name>
</gene>
<proteinExistence type="inferred from homology"/>
<dbReference type="PIRSF" id="PIRSF003336">
    <property type="entry name" value="RadB"/>
    <property type="match status" value="1"/>
</dbReference>
<dbReference type="GO" id="GO:0006310">
    <property type="term" value="P:DNA recombination"/>
    <property type="evidence" value="ECO:0007669"/>
    <property type="project" value="UniProtKB-UniRule"/>
</dbReference>
<dbReference type="GO" id="GO:0003684">
    <property type="term" value="F:damaged DNA binding"/>
    <property type="evidence" value="ECO:0007669"/>
    <property type="project" value="UniProtKB-UniRule"/>
</dbReference>
<evidence type="ECO:0000313" key="9">
    <source>
        <dbReference type="EMBL" id="BBL45672.1"/>
    </source>
</evidence>
<dbReference type="HAMAP" id="MF_00350">
    <property type="entry name" value="RadB"/>
    <property type="match status" value="1"/>
</dbReference>
<dbReference type="Gene3D" id="3.40.50.300">
    <property type="entry name" value="P-loop containing nucleotide triphosphate hydrolases"/>
    <property type="match status" value="1"/>
</dbReference>
<dbReference type="GO" id="GO:0140664">
    <property type="term" value="F:ATP-dependent DNA damage sensor activity"/>
    <property type="evidence" value="ECO:0007669"/>
    <property type="project" value="InterPro"/>
</dbReference>
<keyword evidence="10" id="KW-1185">Reference proteome</keyword>
<evidence type="ECO:0000259" key="8">
    <source>
        <dbReference type="PROSITE" id="PS50162"/>
    </source>
</evidence>
<dbReference type="EMBL" id="AP019769">
    <property type="protein sequence ID" value="BBL45672.1"/>
    <property type="molecule type" value="Genomic_DNA"/>
</dbReference>
<organism evidence="9 10">
    <name type="scientific">Nanobdella aerobiophila</name>
    <dbReference type="NCBI Taxonomy" id="2586965"/>
    <lineage>
        <taxon>Archaea</taxon>
        <taxon>Nanobdellota</taxon>
        <taxon>Nanobdellia</taxon>
        <taxon>Nanobdellales</taxon>
        <taxon>Nanobdellaceae</taxon>
        <taxon>Nanobdella</taxon>
    </lineage>
</organism>
<dbReference type="PROSITE" id="PS50162">
    <property type="entry name" value="RECA_2"/>
    <property type="match status" value="1"/>
</dbReference>
<dbReference type="SUPFAM" id="SSF52540">
    <property type="entry name" value="P-loop containing nucleoside triphosphate hydrolases"/>
    <property type="match status" value="1"/>
</dbReference>
<evidence type="ECO:0000256" key="7">
    <source>
        <dbReference type="HAMAP-Rule" id="MF_00350"/>
    </source>
</evidence>
<dbReference type="KEGG" id="naer:MJ1_0519"/>
<keyword evidence="7" id="KW-0227">DNA damage</keyword>
<evidence type="ECO:0000256" key="4">
    <source>
        <dbReference type="ARBA" id="ARBA00022840"/>
    </source>
</evidence>
<dbReference type="Proteomes" id="UP001055553">
    <property type="component" value="Chromosome"/>
</dbReference>
<evidence type="ECO:0000256" key="5">
    <source>
        <dbReference type="ARBA" id="ARBA00023125"/>
    </source>
</evidence>
<dbReference type="GeneID" id="74568466"/>
<evidence type="ECO:0000256" key="6">
    <source>
        <dbReference type="ARBA" id="ARBA00024641"/>
    </source>
</evidence>
<keyword evidence="4 7" id="KW-0067">ATP-binding</keyword>
<reference evidence="10" key="1">
    <citation type="journal article" date="2022" name="Int. J. Syst. Evol. Microbiol.">
        <title>Nanobdella aerobiophila gen. nov., sp. nov., a thermoacidophilic, obligate ectosymbiotic archaeon, and proposal of Nanobdellaceae fam. nov., Nanobdellales ord. nov. and Nanobdellia class. nov.</title>
        <authorList>
            <person name="Kato S."/>
            <person name="Ogasawara A."/>
            <person name="Itoh T."/>
            <person name="Sakai H.D."/>
            <person name="Shimizu M."/>
            <person name="Yuki M."/>
            <person name="Kaneko M."/>
            <person name="Takashina T."/>
            <person name="Ohkuma M."/>
        </authorList>
    </citation>
    <scope>NUCLEOTIDE SEQUENCE [LARGE SCALE GENOMIC DNA]</scope>
    <source>
        <strain evidence="10">MJ1</strain>
    </source>
</reference>
<evidence type="ECO:0000256" key="2">
    <source>
        <dbReference type="ARBA" id="ARBA00018143"/>
    </source>
</evidence>
<dbReference type="RefSeq" id="WP_258392987.1">
    <property type="nucleotide sequence ID" value="NZ_AP019769.1"/>
</dbReference>
<dbReference type="InterPro" id="IPR011939">
    <property type="entry name" value="DNA_repair_and_recomb_RadB"/>
</dbReference>
<name>A0A915WSY8_9ARCH</name>
<dbReference type="GO" id="GO:0006281">
    <property type="term" value="P:DNA repair"/>
    <property type="evidence" value="ECO:0007669"/>
    <property type="project" value="UniProtKB-UniRule"/>
</dbReference>
<sequence length="229" mass="26168">MTVISTGVYPIDKLLNGGIEKDIITSFYGPAASGKTNIAIISSYNISRTGKKVIYIDTEGGFSFERLKQISKEDFDNVMKNILIYKPVSFLEQRKSIFLAYDYIKNNSNSIGLLVIDSISMLYRLEKGDEDVNEVNTELARQLQVFSEINRKYNIPVIVTNQVYSLLDQRDKIGIVGGDLIKYWSKCLIELKVYENGVREAILKRHRYLPEGLSIKFKIINDGIIEYKE</sequence>
<evidence type="ECO:0000313" key="10">
    <source>
        <dbReference type="Proteomes" id="UP001055553"/>
    </source>
</evidence>
<dbReference type="NCBIfam" id="TIGR02237">
    <property type="entry name" value="recomb_radB"/>
    <property type="match status" value="1"/>
</dbReference>
<dbReference type="PANTHER" id="PTHR22942:SF47">
    <property type="entry name" value="DNA REPAIR AND RECOMBINATION PROTEIN RADB"/>
    <property type="match status" value="1"/>
</dbReference>
<keyword evidence="5 7" id="KW-0238">DNA-binding</keyword>
<dbReference type="GO" id="GO:0005524">
    <property type="term" value="F:ATP binding"/>
    <property type="evidence" value="ECO:0007669"/>
    <property type="project" value="UniProtKB-UniRule"/>
</dbReference>